<dbReference type="PROSITE" id="PS01124">
    <property type="entry name" value="HTH_ARAC_FAMILY_2"/>
    <property type="match status" value="1"/>
</dbReference>
<dbReference type="InterPro" id="IPR018062">
    <property type="entry name" value="HTH_AraC-typ_CS"/>
</dbReference>
<dbReference type="InterPro" id="IPR018060">
    <property type="entry name" value="HTH_AraC"/>
</dbReference>
<reference evidence="5 6" key="1">
    <citation type="submission" date="2016-11" db="EMBL/GenBank/DDBJ databases">
        <title>Rhizobium leguminosarum bv. viciae strain Vaf12 isolated from Vavilovia formosa root nodules from Russia, Dagestan.</title>
        <authorList>
            <person name="Kimeklis A."/>
        </authorList>
    </citation>
    <scope>NUCLEOTIDE SEQUENCE [LARGE SCALE GENOMIC DNA]</scope>
    <source>
        <strain evidence="5 6">Vaf-108</strain>
    </source>
</reference>
<dbReference type="InterPro" id="IPR009057">
    <property type="entry name" value="Homeodomain-like_sf"/>
</dbReference>
<dbReference type="PRINTS" id="PR00032">
    <property type="entry name" value="HTHARAC"/>
</dbReference>
<dbReference type="PANTHER" id="PTHR46796:SF6">
    <property type="entry name" value="ARAC SUBFAMILY"/>
    <property type="match status" value="1"/>
</dbReference>
<dbReference type="SMART" id="SM00342">
    <property type="entry name" value="HTH_ARAC"/>
    <property type="match status" value="1"/>
</dbReference>
<dbReference type="GO" id="GO:0043565">
    <property type="term" value="F:sequence-specific DNA binding"/>
    <property type="evidence" value="ECO:0007669"/>
    <property type="project" value="InterPro"/>
</dbReference>
<keyword evidence="2" id="KW-0238">DNA-binding</keyword>
<evidence type="ECO:0000313" key="6">
    <source>
        <dbReference type="Proteomes" id="UP000183050"/>
    </source>
</evidence>
<dbReference type="Pfam" id="PF12833">
    <property type="entry name" value="HTH_18"/>
    <property type="match status" value="1"/>
</dbReference>
<dbReference type="AlphaFoldDB" id="A0A1L3Z474"/>
<dbReference type="Gene3D" id="1.10.10.60">
    <property type="entry name" value="Homeodomain-like"/>
    <property type="match status" value="2"/>
</dbReference>
<dbReference type="PROSITE" id="PS00041">
    <property type="entry name" value="HTH_ARAC_FAMILY_1"/>
    <property type="match status" value="1"/>
</dbReference>
<protein>
    <submittedName>
        <fullName evidence="5">AraC family transcriptional regulator</fullName>
    </submittedName>
</protein>
<dbReference type="RefSeq" id="WP_072637328.1">
    <property type="nucleotide sequence ID" value="NZ_CP018228.1"/>
</dbReference>
<name>A0A1L3Z474_RHILE</name>
<evidence type="ECO:0000313" key="5">
    <source>
        <dbReference type="EMBL" id="API50350.1"/>
    </source>
</evidence>
<dbReference type="InterPro" id="IPR020449">
    <property type="entry name" value="Tscrpt_reg_AraC-type_HTH"/>
</dbReference>
<evidence type="ECO:0000259" key="4">
    <source>
        <dbReference type="PROSITE" id="PS01124"/>
    </source>
</evidence>
<dbReference type="Proteomes" id="UP000183050">
    <property type="component" value="Chromosome"/>
</dbReference>
<dbReference type="InterPro" id="IPR050204">
    <property type="entry name" value="AraC_XylS_family_regulators"/>
</dbReference>
<keyword evidence="1" id="KW-0805">Transcription regulation</keyword>
<dbReference type="EMBL" id="CP018228">
    <property type="protein sequence ID" value="API50350.1"/>
    <property type="molecule type" value="Genomic_DNA"/>
</dbReference>
<dbReference type="GO" id="GO:0003700">
    <property type="term" value="F:DNA-binding transcription factor activity"/>
    <property type="evidence" value="ECO:0007669"/>
    <property type="project" value="InterPro"/>
</dbReference>
<proteinExistence type="predicted"/>
<sequence>MLRLQDYAIFNHLQQSGVPLRASARFGEGLAAALWEREGRGHYHYNPANHHTLSFWVAEGAGFRRLRGRGYDPIHGESSLWVVPAGAPTAWEAAGKGRLLHFYIPTPVFESRVVETLDADPSLISLREEGLQRDPSLENIIRSMVLPLSWEEPADRIAITQAGEMLTAYLAARCSERPPKALFIRGGLAPVVLRRVQEYVEAHLEQDLTIEDLAAVAGLSPYHFARAFKRSTGFGPYRNVLRRRIERAKRLLAAGKIPLSDVAQACGFGSQSHFSARFREVTGLTPRQFGRCFHDRPLVQRVG</sequence>
<feature type="domain" description="HTH araC/xylS-type" evidence="4">
    <location>
        <begin position="194"/>
        <end position="292"/>
    </location>
</feature>
<dbReference type="SUPFAM" id="SSF46689">
    <property type="entry name" value="Homeodomain-like"/>
    <property type="match status" value="2"/>
</dbReference>
<gene>
    <name evidence="5" type="ORF">BMW22_00690</name>
</gene>
<evidence type="ECO:0000256" key="3">
    <source>
        <dbReference type="ARBA" id="ARBA00023163"/>
    </source>
</evidence>
<organism evidence="5 6">
    <name type="scientific">Rhizobium leguminosarum</name>
    <dbReference type="NCBI Taxonomy" id="384"/>
    <lineage>
        <taxon>Bacteria</taxon>
        <taxon>Pseudomonadati</taxon>
        <taxon>Pseudomonadota</taxon>
        <taxon>Alphaproteobacteria</taxon>
        <taxon>Hyphomicrobiales</taxon>
        <taxon>Rhizobiaceae</taxon>
        <taxon>Rhizobium/Agrobacterium group</taxon>
        <taxon>Rhizobium</taxon>
    </lineage>
</organism>
<evidence type="ECO:0000256" key="2">
    <source>
        <dbReference type="ARBA" id="ARBA00023125"/>
    </source>
</evidence>
<accession>A0A1L3Z474</accession>
<dbReference type="PANTHER" id="PTHR46796">
    <property type="entry name" value="HTH-TYPE TRANSCRIPTIONAL ACTIVATOR RHAS-RELATED"/>
    <property type="match status" value="1"/>
</dbReference>
<evidence type="ECO:0000256" key="1">
    <source>
        <dbReference type="ARBA" id="ARBA00023015"/>
    </source>
</evidence>
<keyword evidence="3" id="KW-0804">Transcription</keyword>